<evidence type="ECO:0000259" key="1">
    <source>
        <dbReference type="PROSITE" id="PS51664"/>
    </source>
</evidence>
<dbReference type="Gene3D" id="3.30.160.660">
    <property type="match status" value="1"/>
</dbReference>
<dbReference type="PANTHER" id="PTHR37809">
    <property type="entry name" value="RIBOSOMAL PROTEIN S12 METHYLTHIOTRANSFERASE ACCESSORY FACTOR YCAO"/>
    <property type="match status" value="1"/>
</dbReference>
<reference evidence="2 3" key="1">
    <citation type="submission" date="2016-05" db="EMBL/GenBank/DDBJ databases">
        <title>Complete Genome and Methylome Analysis of Psychrotrophic Bacterial Isolates from Antarctic Lake Untersee.</title>
        <authorList>
            <person name="Fomenkov A."/>
            <person name="Akimov V.N."/>
            <person name="Vasilyeva L.V."/>
            <person name="Andersen D."/>
            <person name="Vincze T."/>
            <person name="Roberts R.J."/>
        </authorList>
    </citation>
    <scope>NUCLEOTIDE SEQUENCE [LARGE SCALE GENOMIC DNA]</scope>
    <source>
        <strain evidence="2 3">U14-5</strain>
    </source>
</reference>
<dbReference type="Gene3D" id="3.30.1330.230">
    <property type="match status" value="1"/>
</dbReference>
<accession>A0A1L6ZL54</accession>
<dbReference type="PANTHER" id="PTHR37809:SF1">
    <property type="entry name" value="RIBOSOMAL PROTEIN S12 METHYLTHIOTRANSFERASE ACCESSORY FACTOR YCAO"/>
    <property type="match status" value="1"/>
</dbReference>
<dbReference type="Gene3D" id="3.30.40.250">
    <property type="match status" value="1"/>
</dbReference>
<protein>
    <submittedName>
        <fullName evidence="2">Plantazolicin synthase D</fullName>
    </submittedName>
</protein>
<dbReference type="EMBL" id="CP015607">
    <property type="protein sequence ID" value="APT47258.1"/>
    <property type="molecule type" value="Genomic_DNA"/>
</dbReference>
<proteinExistence type="predicted"/>
<dbReference type="RefSeq" id="WP_075623057.1">
    <property type="nucleotide sequence ID" value="NZ_CP015607.1"/>
</dbReference>
<feature type="domain" description="YcaO" evidence="1">
    <location>
        <begin position="65"/>
        <end position="448"/>
    </location>
</feature>
<dbReference type="AlphaFoldDB" id="A0A1L6ZL54"/>
<name>A0A1L6ZL54_BACIA</name>
<dbReference type="InterPro" id="IPR027624">
    <property type="entry name" value="TOMM_cyclo_SagD"/>
</dbReference>
<evidence type="ECO:0000313" key="2">
    <source>
        <dbReference type="EMBL" id="APT47258.1"/>
    </source>
</evidence>
<organism evidence="2 3">
    <name type="scientific">Bacillus safensis</name>
    <dbReference type="NCBI Taxonomy" id="561879"/>
    <lineage>
        <taxon>Bacteria</taxon>
        <taxon>Bacillati</taxon>
        <taxon>Bacillota</taxon>
        <taxon>Bacilli</taxon>
        <taxon>Bacillales</taxon>
        <taxon>Bacillaceae</taxon>
        <taxon>Bacillus</taxon>
    </lineage>
</organism>
<gene>
    <name evidence="2" type="ORF">BSA145_16110</name>
</gene>
<evidence type="ECO:0000313" key="3">
    <source>
        <dbReference type="Proteomes" id="UP000185426"/>
    </source>
</evidence>
<dbReference type="Pfam" id="PF02624">
    <property type="entry name" value="YcaO"/>
    <property type="match status" value="1"/>
</dbReference>
<dbReference type="Proteomes" id="UP000185426">
    <property type="component" value="Chromosome"/>
</dbReference>
<dbReference type="InterPro" id="IPR003776">
    <property type="entry name" value="YcaO-like_dom"/>
</dbReference>
<sequence length="448" mass="50559">MANKWTTLEESWEILDQLADPYVGIVRREYRKLRDVDDIWGHSYGAHGTDSNILFGIPSNSYNGGGSANPAAARLAAIGETVERYSAAYLPLNSDVVCFGTQKDLINEGKSVIGFDKWEMYAVTQYEDPNFPHDRWNEDTKLWWRKGHIAENNEEVWTPAQLIHIANYTEWPGDPDIGHATSNGLACGITYQEAAISGLFETIERDAFMLTWYNKLSLPQIDINTSPRLKHFYERYIKPTSLNLHLVDMSIFSGVPTILAVIRNPHTDLAPFAIGAASAHSIERACEKAAIEGMYTRTWVKTEQRLGNALVDVDYHRDINSFEDHIKLYAGTAIVKEADFLTASEKLVDVKDYAPFDDRSPDILWTNLVSHLSKQGYHVATFDLTSPDIKDSGAYVVKSIIPGYKPIDVLYRGRMLGGERILKHSYHLGLVDKPFKLEELNPIPHPFP</sequence>
<dbReference type="NCBIfam" id="TIGR03604">
    <property type="entry name" value="TOMM_cyclo_SagD"/>
    <property type="match status" value="1"/>
</dbReference>
<dbReference type="PROSITE" id="PS51664">
    <property type="entry name" value="YCAO"/>
    <property type="match status" value="1"/>
</dbReference>